<evidence type="ECO:0000256" key="4">
    <source>
        <dbReference type="ARBA" id="ARBA00022452"/>
    </source>
</evidence>
<comment type="subcellular location">
    <subcellularLocation>
        <location evidence="1 14">Cell outer membrane</location>
        <topology evidence="1 14">Multi-pass membrane protein</topology>
    </subcellularLocation>
</comment>
<dbReference type="NCBIfam" id="TIGR01783">
    <property type="entry name" value="TonB-siderophor"/>
    <property type="match status" value="1"/>
</dbReference>
<feature type="chain" id="PRO_5045267133" evidence="17">
    <location>
        <begin position="33"/>
        <end position="721"/>
    </location>
</feature>
<evidence type="ECO:0000259" key="18">
    <source>
        <dbReference type="Pfam" id="PF00593"/>
    </source>
</evidence>
<evidence type="ECO:0000256" key="1">
    <source>
        <dbReference type="ARBA" id="ARBA00004571"/>
    </source>
</evidence>
<keyword evidence="5" id="KW-0410">Iron transport</keyword>
<evidence type="ECO:0000256" key="8">
    <source>
        <dbReference type="ARBA" id="ARBA00023004"/>
    </source>
</evidence>
<comment type="caution">
    <text evidence="20">The sequence shown here is derived from an EMBL/GenBank/DDBJ whole genome shotgun (WGS) entry which is preliminary data.</text>
</comment>
<dbReference type="PROSITE" id="PS52016">
    <property type="entry name" value="TONB_DEPENDENT_REC_3"/>
    <property type="match status" value="1"/>
</dbReference>
<evidence type="ECO:0000256" key="14">
    <source>
        <dbReference type="PROSITE-ProRule" id="PRU01360"/>
    </source>
</evidence>
<dbReference type="CDD" id="cd01347">
    <property type="entry name" value="ligand_gated_channel"/>
    <property type="match status" value="1"/>
</dbReference>
<evidence type="ECO:0000256" key="7">
    <source>
        <dbReference type="ARBA" id="ARBA00022729"/>
    </source>
</evidence>
<evidence type="ECO:0000256" key="10">
    <source>
        <dbReference type="ARBA" id="ARBA00023077"/>
    </source>
</evidence>
<keyword evidence="11 14" id="KW-0472">Membrane</keyword>
<feature type="domain" description="TonB-dependent receptor plug" evidence="19">
    <location>
        <begin position="70"/>
        <end position="170"/>
    </location>
</feature>
<gene>
    <name evidence="20" type="ORF">FDY93_04135</name>
</gene>
<dbReference type="Gene3D" id="2.170.130.10">
    <property type="entry name" value="TonB-dependent receptor, plug domain"/>
    <property type="match status" value="1"/>
</dbReference>
<dbReference type="PROSITE" id="PS01156">
    <property type="entry name" value="TONB_DEPENDENT_REC_2"/>
    <property type="match status" value="1"/>
</dbReference>
<evidence type="ECO:0000256" key="11">
    <source>
        <dbReference type="ARBA" id="ARBA00023136"/>
    </source>
</evidence>
<name>A0ABY2UQJ8_9GAMM</name>
<keyword evidence="10 16" id="KW-0798">TonB box</keyword>
<keyword evidence="9" id="KW-0406">Ion transport</keyword>
<keyword evidence="13 14" id="KW-0998">Cell outer membrane</keyword>
<proteinExistence type="inferred from homology"/>
<evidence type="ECO:0000313" key="21">
    <source>
        <dbReference type="Proteomes" id="UP000306791"/>
    </source>
</evidence>
<evidence type="ECO:0000256" key="16">
    <source>
        <dbReference type="RuleBase" id="RU003357"/>
    </source>
</evidence>
<dbReference type="RefSeq" id="WP_138234466.1">
    <property type="nucleotide sequence ID" value="NZ_VANI01000004.1"/>
</dbReference>
<dbReference type="PANTHER" id="PTHR32552">
    <property type="entry name" value="FERRICHROME IRON RECEPTOR-RELATED"/>
    <property type="match status" value="1"/>
</dbReference>
<dbReference type="InterPro" id="IPR012910">
    <property type="entry name" value="Plug_dom"/>
</dbReference>
<dbReference type="Proteomes" id="UP000306791">
    <property type="component" value="Unassembled WGS sequence"/>
</dbReference>
<dbReference type="EMBL" id="VANI01000004">
    <property type="protein sequence ID" value="TLM79294.1"/>
    <property type="molecule type" value="Genomic_DNA"/>
</dbReference>
<keyword evidence="12 20" id="KW-0675">Receptor</keyword>
<sequence>MYKKTSAGCPCFARRSLAAAIACAALSPLGHAQSSGNPHAEKQAIEEVVVISRYTTKDRLDTATGLGLTLYETPQSVSVVTAQRITDQNLESLTDVINNATGVSARAQDSTRHTYSSRGFAINNYQVDGIPIYWQPGGNAGETQSDMSLYERVEIVRGATGLLTGAGNPSASVNLVRKHADSRTFTGNADVSAGRWNTYSATADVSTPLNASGSVRGRFVSHILDGDSFRDLAGEEKTVFYGVVDADLTDNTLLRIGASRQENDPTASTWGGLPTWYADGSRTEWARSKTIGVDWTSWSSTVEHYYLDLVQQFGGWTAKFSVNNNRNASDQKLLYLFGTPDRETGLGMGASPRNAATDRDQTSVSLQLSGAYTLLGREHELTLGAIDHKDDSYATSRSRSNVAQVGNFNTWDGHYPEATWGDNNLDIDQTTEQFGLYAATRLSVTDDLKVIAGGRVADWEQRGFYYGAQQSFGDDDVFIPYVGALYEFSDQHTVYASYTEIFQSQNLQNRHGDFLDPVTGESKELGLKSQFFNGSLQTTVSVFDILQDGLGQPDGNLPVPGIENSQAYYAAEGASSQGYELEVVGELKPGWDLSFSYTSFDAEDAAGNAVNTSQPSELLKLFTTYRFAGQLEGLILAGGVNWQGRNFTDTTNPVTGQAERLEQKAYSLVSLMARYRFSEQISGQINFDNLLDETYYSQIGFYNQLEYGEPRNVTASVTYQF</sequence>
<dbReference type="Pfam" id="PF00593">
    <property type="entry name" value="TonB_dep_Rec_b-barrel"/>
    <property type="match status" value="1"/>
</dbReference>
<keyword evidence="6 14" id="KW-0812">Transmembrane</keyword>
<dbReference type="SUPFAM" id="SSF56935">
    <property type="entry name" value="Porins"/>
    <property type="match status" value="1"/>
</dbReference>
<dbReference type="InterPro" id="IPR039426">
    <property type="entry name" value="TonB-dep_rcpt-like"/>
</dbReference>
<dbReference type="InterPro" id="IPR010105">
    <property type="entry name" value="TonB_sidphr_rcpt"/>
</dbReference>
<evidence type="ECO:0000256" key="2">
    <source>
        <dbReference type="ARBA" id="ARBA00009810"/>
    </source>
</evidence>
<feature type="domain" description="TonB-dependent receptor-like beta-barrel" evidence="18">
    <location>
        <begin position="261"/>
        <end position="690"/>
    </location>
</feature>
<feature type="signal peptide" evidence="17">
    <location>
        <begin position="1"/>
        <end position="32"/>
    </location>
</feature>
<evidence type="ECO:0000256" key="3">
    <source>
        <dbReference type="ARBA" id="ARBA00022448"/>
    </source>
</evidence>
<evidence type="ECO:0000256" key="13">
    <source>
        <dbReference type="ARBA" id="ARBA00023237"/>
    </source>
</evidence>
<dbReference type="PANTHER" id="PTHR32552:SF74">
    <property type="entry name" value="HYDROXAMATE SIDEROPHORE RECEPTOR FHUE"/>
    <property type="match status" value="1"/>
</dbReference>
<dbReference type="Gene3D" id="2.40.170.20">
    <property type="entry name" value="TonB-dependent receptor, beta-barrel domain"/>
    <property type="match status" value="1"/>
</dbReference>
<evidence type="ECO:0000256" key="6">
    <source>
        <dbReference type="ARBA" id="ARBA00022692"/>
    </source>
</evidence>
<keyword evidence="3 14" id="KW-0813">Transport</keyword>
<comment type="similarity">
    <text evidence="2 14 16">Belongs to the TonB-dependent receptor family.</text>
</comment>
<dbReference type="InterPro" id="IPR036942">
    <property type="entry name" value="Beta-barrel_TonB_sf"/>
</dbReference>
<keyword evidence="4 14" id="KW-1134">Transmembrane beta strand</keyword>
<keyword evidence="7 17" id="KW-0732">Signal</keyword>
<evidence type="ECO:0000313" key="20">
    <source>
        <dbReference type="EMBL" id="TLM79294.1"/>
    </source>
</evidence>
<protein>
    <submittedName>
        <fullName evidence="20">TonB-dependent siderophore receptor</fullName>
    </submittedName>
</protein>
<keyword evidence="21" id="KW-1185">Reference proteome</keyword>
<keyword evidence="8" id="KW-0408">Iron</keyword>
<organism evidence="20 21">
    <name type="scientific">Microbulbifer harenosus</name>
    <dbReference type="NCBI Taxonomy" id="2576840"/>
    <lineage>
        <taxon>Bacteria</taxon>
        <taxon>Pseudomonadati</taxon>
        <taxon>Pseudomonadota</taxon>
        <taxon>Gammaproteobacteria</taxon>
        <taxon>Cellvibrionales</taxon>
        <taxon>Microbulbiferaceae</taxon>
        <taxon>Microbulbifer</taxon>
    </lineage>
</organism>
<evidence type="ECO:0000256" key="5">
    <source>
        <dbReference type="ARBA" id="ARBA00022496"/>
    </source>
</evidence>
<reference evidence="20 21" key="1">
    <citation type="submission" date="2019-05" db="EMBL/GenBank/DDBJ databases">
        <title>Microbulbifer harenosus sp. nov., an alginate-degrading bacterium isolated from coastal sand.</title>
        <authorList>
            <person name="Huang H."/>
            <person name="Mo K."/>
            <person name="Bao S."/>
        </authorList>
    </citation>
    <scope>NUCLEOTIDE SEQUENCE [LARGE SCALE GENOMIC DNA]</scope>
    <source>
        <strain evidence="20 21">HB161719</strain>
    </source>
</reference>
<evidence type="ECO:0000256" key="9">
    <source>
        <dbReference type="ARBA" id="ARBA00023065"/>
    </source>
</evidence>
<dbReference type="Pfam" id="PF07715">
    <property type="entry name" value="Plug"/>
    <property type="match status" value="1"/>
</dbReference>
<dbReference type="InterPro" id="IPR037066">
    <property type="entry name" value="Plug_dom_sf"/>
</dbReference>
<dbReference type="InterPro" id="IPR010917">
    <property type="entry name" value="TonB_rcpt_CS"/>
</dbReference>
<evidence type="ECO:0000256" key="17">
    <source>
        <dbReference type="SAM" id="SignalP"/>
    </source>
</evidence>
<feature type="short sequence motif" description="TonB C-terminal box" evidence="15">
    <location>
        <begin position="704"/>
        <end position="721"/>
    </location>
</feature>
<evidence type="ECO:0000259" key="19">
    <source>
        <dbReference type="Pfam" id="PF07715"/>
    </source>
</evidence>
<evidence type="ECO:0000256" key="15">
    <source>
        <dbReference type="PROSITE-ProRule" id="PRU10144"/>
    </source>
</evidence>
<evidence type="ECO:0000256" key="12">
    <source>
        <dbReference type="ARBA" id="ARBA00023170"/>
    </source>
</evidence>
<dbReference type="InterPro" id="IPR000531">
    <property type="entry name" value="Beta-barrel_TonB"/>
</dbReference>
<accession>A0ABY2UQJ8</accession>